<dbReference type="InterPro" id="IPR029039">
    <property type="entry name" value="Flavoprotein-like_sf"/>
</dbReference>
<organism evidence="2 3">
    <name type="scientific">Haloactinopolyspora alba</name>
    <dbReference type="NCBI Taxonomy" id="648780"/>
    <lineage>
        <taxon>Bacteria</taxon>
        <taxon>Bacillati</taxon>
        <taxon>Actinomycetota</taxon>
        <taxon>Actinomycetes</taxon>
        <taxon>Jiangellales</taxon>
        <taxon>Jiangellaceae</taxon>
        <taxon>Haloactinopolyspora</taxon>
    </lineage>
</organism>
<dbReference type="Pfam" id="PF03358">
    <property type="entry name" value="FMN_red"/>
    <property type="match status" value="1"/>
</dbReference>
<dbReference type="InterPro" id="IPR005025">
    <property type="entry name" value="FMN_Rdtase-like_dom"/>
</dbReference>
<dbReference type="InterPro" id="IPR050712">
    <property type="entry name" value="NAD(P)H-dep_reductase"/>
</dbReference>
<evidence type="ECO:0000259" key="1">
    <source>
        <dbReference type="Pfam" id="PF03358"/>
    </source>
</evidence>
<dbReference type="PANTHER" id="PTHR30543">
    <property type="entry name" value="CHROMATE REDUCTASE"/>
    <property type="match status" value="1"/>
</dbReference>
<dbReference type="EMBL" id="PYGE01000013">
    <property type="protein sequence ID" value="PSL01573.1"/>
    <property type="molecule type" value="Genomic_DNA"/>
</dbReference>
<dbReference type="OrthoDB" id="9812295at2"/>
<dbReference type="Gene3D" id="3.40.50.360">
    <property type="match status" value="1"/>
</dbReference>
<dbReference type="GO" id="GO:0010181">
    <property type="term" value="F:FMN binding"/>
    <property type="evidence" value="ECO:0007669"/>
    <property type="project" value="TreeGrafter"/>
</dbReference>
<feature type="domain" description="NADPH-dependent FMN reductase-like" evidence="1">
    <location>
        <begin position="6"/>
        <end position="146"/>
    </location>
</feature>
<evidence type="ECO:0000313" key="2">
    <source>
        <dbReference type="EMBL" id="PSL01573.1"/>
    </source>
</evidence>
<proteinExistence type="predicted"/>
<dbReference type="AlphaFoldDB" id="A0A2P8DWH1"/>
<accession>A0A2P8DWH1</accession>
<dbReference type="Proteomes" id="UP000243528">
    <property type="component" value="Unassembled WGS sequence"/>
</dbReference>
<gene>
    <name evidence="2" type="ORF">CLV30_11361</name>
</gene>
<dbReference type="RefSeq" id="WP_106538432.1">
    <property type="nucleotide sequence ID" value="NZ_PYGE01000013.1"/>
</dbReference>
<name>A0A2P8DWH1_9ACTN</name>
<evidence type="ECO:0000313" key="3">
    <source>
        <dbReference type="Proteomes" id="UP000243528"/>
    </source>
</evidence>
<dbReference type="GO" id="GO:0016491">
    <property type="term" value="F:oxidoreductase activity"/>
    <property type="evidence" value="ECO:0007669"/>
    <property type="project" value="InterPro"/>
</dbReference>
<keyword evidence="3" id="KW-1185">Reference proteome</keyword>
<dbReference type="SUPFAM" id="SSF52218">
    <property type="entry name" value="Flavoproteins"/>
    <property type="match status" value="1"/>
</dbReference>
<dbReference type="PANTHER" id="PTHR30543:SF21">
    <property type="entry name" value="NAD(P)H-DEPENDENT FMN REDUCTASE LOT6"/>
    <property type="match status" value="1"/>
</dbReference>
<dbReference type="GO" id="GO:0005829">
    <property type="term" value="C:cytosol"/>
    <property type="evidence" value="ECO:0007669"/>
    <property type="project" value="TreeGrafter"/>
</dbReference>
<reference evidence="2 3" key="1">
    <citation type="submission" date="2018-03" db="EMBL/GenBank/DDBJ databases">
        <title>Genomic Encyclopedia of Archaeal and Bacterial Type Strains, Phase II (KMG-II): from individual species to whole genera.</title>
        <authorList>
            <person name="Goeker M."/>
        </authorList>
    </citation>
    <scope>NUCLEOTIDE SEQUENCE [LARGE SCALE GENOMIC DNA]</scope>
    <source>
        <strain evidence="2 3">DSM 45211</strain>
    </source>
</reference>
<comment type="caution">
    <text evidence="2">The sequence shown here is derived from an EMBL/GenBank/DDBJ whole genome shotgun (WGS) entry which is preliminary data.</text>
</comment>
<protein>
    <submittedName>
        <fullName evidence="2">NAD(P)H-dependent FMN reductase</fullName>
    </submittedName>
</protein>
<sequence length="195" mass="21387">MPTLNVITASTRPGRVGPTITEWFVDRAERHAGFDVVAVDLAEIDLPFLDEPEHPSFRRYTKPHTEAWSARVDAADAFVFVMPEYNFGITAPLKNALDYLYEEWAYKPVGFVSYGLSAAGRNAVQMTKQIVTSLRMMPTTKAVAVPLIENIDEGRLRADPGMDDAATGMLDELGRLSAALSTLRTPDVPTSDAVA</sequence>